<geneLocation type="plasmid" evidence="2 3">
    <name>unnamed1</name>
</geneLocation>
<keyword evidence="3" id="KW-1185">Reference proteome</keyword>
<dbReference type="InterPro" id="IPR036388">
    <property type="entry name" value="WH-like_DNA-bd_sf"/>
</dbReference>
<dbReference type="SUPFAM" id="SSF46785">
    <property type="entry name" value="Winged helix' DNA-binding domain"/>
    <property type="match status" value="1"/>
</dbReference>
<sequence length="174" mass="18741">MLLLQNATVLPDSSAPDLAAQPLRFLNAYWTLWQALAQPIDGTLTRLHGLDLRAFIALSYVQGGMTSPGELSTTMSIPKYEVSRTLDRLTKLGAITRRSDPANARRRTLGVTPSGQALWASALATVQAVTQPPLEALGPLEALTFGLEQLAAHAQRCTVEHLTPHPSPTSPEQP</sequence>
<dbReference type="KEGG" id="dph:EHF33_16295"/>
<dbReference type="Pfam" id="PF12802">
    <property type="entry name" value="MarR_2"/>
    <property type="match status" value="1"/>
</dbReference>
<gene>
    <name evidence="2" type="ORF">EHF33_16295</name>
</gene>
<feature type="domain" description="HTH marR-type" evidence="1">
    <location>
        <begin position="43"/>
        <end position="142"/>
    </location>
</feature>
<accession>A0A3G8YHM4</accession>
<evidence type="ECO:0000313" key="2">
    <source>
        <dbReference type="EMBL" id="AZI44475.1"/>
    </source>
</evidence>
<dbReference type="SMART" id="SM00347">
    <property type="entry name" value="HTH_MARR"/>
    <property type="match status" value="1"/>
</dbReference>
<evidence type="ECO:0000259" key="1">
    <source>
        <dbReference type="SMART" id="SM00347"/>
    </source>
</evidence>
<dbReference type="Gene3D" id="1.10.10.10">
    <property type="entry name" value="Winged helix-like DNA-binding domain superfamily/Winged helix DNA-binding domain"/>
    <property type="match status" value="1"/>
</dbReference>
<evidence type="ECO:0000313" key="3">
    <source>
        <dbReference type="Proteomes" id="UP000276417"/>
    </source>
</evidence>
<proteinExistence type="predicted"/>
<keyword evidence="2" id="KW-0614">Plasmid</keyword>
<organism evidence="2 3">
    <name type="scientific">Deinococcus psychrotolerans</name>
    <dbReference type="NCBI Taxonomy" id="2489213"/>
    <lineage>
        <taxon>Bacteria</taxon>
        <taxon>Thermotogati</taxon>
        <taxon>Deinococcota</taxon>
        <taxon>Deinococci</taxon>
        <taxon>Deinococcales</taxon>
        <taxon>Deinococcaceae</taxon>
        <taxon>Deinococcus</taxon>
    </lineage>
</organism>
<dbReference type="GO" id="GO:0003700">
    <property type="term" value="F:DNA-binding transcription factor activity"/>
    <property type="evidence" value="ECO:0007669"/>
    <property type="project" value="InterPro"/>
</dbReference>
<dbReference type="AlphaFoldDB" id="A0A3G8YHM4"/>
<dbReference type="GO" id="GO:0006950">
    <property type="term" value="P:response to stress"/>
    <property type="evidence" value="ECO:0007669"/>
    <property type="project" value="TreeGrafter"/>
</dbReference>
<dbReference type="InterPro" id="IPR000835">
    <property type="entry name" value="HTH_MarR-typ"/>
</dbReference>
<dbReference type="InterPro" id="IPR039422">
    <property type="entry name" value="MarR/SlyA-like"/>
</dbReference>
<dbReference type="InterPro" id="IPR036390">
    <property type="entry name" value="WH_DNA-bd_sf"/>
</dbReference>
<dbReference type="PANTHER" id="PTHR33164">
    <property type="entry name" value="TRANSCRIPTIONAL REGULATOR, MARR FAMILY"/>
    <property type="match status" value="1"/>
</dbReference>
<dbReference type="EMBL" id="CP034185">
    <property type="protein sequence ID" value="AZI44475.1"/>
    <property type="molecule type" value="Genomic_DNA"/>
</dbReference>
<dbReference type="PANTHER" id="PTHR33164:SF43">
    <property type="entry name" value="HTH-TYPE TRANSCRIPTIONAL REPRESSOR YETL"/>
    <property type="match status" value="1"/>
</dbReference>
<reference evidence="2 3" key="1">
    <citation type="submission" date="2018-11" db="EMBL/GenBank/DDBJ databases">
        <title>Deinococcus shelandsis sp. nov., isolated from South Shetland Islands soil of Antarctica.</title>
        <authorList>
            <person name="Tian J."/>
        </authorList>
    </citation>
    <scope>NUCLEOTIDE SEQUENCE [LARGE SCALE GENOMIC DNA]</scope>
    <source>
        <strain evidence="2 3">S14-83T</strain>
        <plasmid evidence="2 3">unnamed1</plasmid>
    </source>
</reference>
<dbReference type="OrthoDB" id="69995at2"/>
<name>A0A3G8YHM4_9DEIO</name>
<protein>
    <submittedName>
        <fullName evidence="2">MarR family transcriptional regulator</fullName>
    </submittedName>
</protein>
<dbReference type="Proteomes" id="UP000276417">
    <property type="component" value="Plasmid unnamed1"/>
</dbReference>